<comment type="subunit">
    <text evidence="2">Monomer.</text>
</comment>
<protein>
    <submittedName>
        <fullName evidence="4">Galactose mutarotase</fullName>
    </submittedName>
</protein>
<dbReference type="OrthoDB" id="9795355at2"/>
<dbReference type="RefSeq" id="WP_073582657.1">
    <property type="nucleotide sequence ID" value="NZ_CBCSEA010000004.1"/>
</dbReference>
<dbReference type="GO" id="GO:0030246">
    <property type="term" value="F:carbohydrate binding"/>
    <property type="evidence" value="ECO:0007669"/>
    <property type="project" value="InterPro"/>
</dbReference>
<evidence type="ECO:0000313" key="4">
    <source>
        <dbReference type="EMBL" id="SHO72958.1"/>
    </source>
</evidence>
<dbReference type="InterPro" id="IPR011013">
    <property type="entry name" value="Gal_mutarotase_sf_dom"/>
</dbReference>
<dbReference type="Gene3D" id="2.70.98.10">
    <property type="match status" value="1"/>
</dbReference>
<accession>A0A1M7ZVR0</accession>
<dbReference type="InterPro" id="IPR014718">
    <property type="entry name" value="GH-type_carb-bd"/>
</dbReference>
<dbReference type="EMBL" id="FRYK01000002">
    <property type="protein sequence ID" value="SHO72958.1"/>
    <property type="molecule type" value="Genomic_DNA"/>
</dbReference>
<reference evidence="5" key="1">
    <citation type="submission" date="2016-12" db="EMBL/GenBank/DDBJ databases">
        <authorList>
            <person name="Varghese N."/>
            <person name="Submissions S."/>
        </authorList>
    </citation>
    <scope>NUCLEOTIDE SEQUENCE [LARGE SCALE GENOMIC DNA]</scope>
    <source>
        <strain evidence="5">DSM 18830</strain>
    </source>
</reference>
<dbReference type="Proteomes" id="UP000184611">
    <property type="component" value="Unassembled WGS sequence"/>
</dbReference>
<dbReference type="SUPFAM" id="SSF74650">
    <property type="entry name" value="Galactose mutarotase-like"/>
    <property type="match status" value="1"/>
</dbReference>
<evidence type="ECO:0000256" key="1">
    <source>
        <dbReference type="ARBA" id="ARBA00001913"/>
    </source>
</evidence>
<dbReference type="GO" id="GO:0016853">
    <property type="term" value="F:isomerase activity"/>
    <property type="evidence" value="ECO:0007669"/>
    <property type="project" value="InterPro"/>
</dbReference>
<dbReference type="Pfam" id="PF01263">
    <property type="entry name" value="Aldose_epim"/>
    <property type="match status" value="1"/>
</dbReference>
<dbReference type="GO" id="GO:0005975">
    <property type="term" value="P:carbohydrate metabolic process"/>
    <property type="evidence" value="ECO:0007669"/>
    <property type="project" value="InterPro"/>
</dbReference>
<dbReference type="InterPro" id="IPR008183">
    <property type="entry name" value="Aldose_1/G6P_1-epimerase"/>
</dbReference>
<dbReference type="PANTHER" id="PTHR11122:SF13">
    <property type="entry name" value="GLUCOSE-6-PHOSPHATE 1-EPIMERASE"/>
    <property type="match status" value="1"/>
</dbReference>
<dbReference type="InterPro" id="IPR037481">
    <property type="entry name" value="LacX"/>
</dbReference>
<keyword evidence="5" id="KW-1185">Reference proteome</keyword>
<evidence type="ECO:0000256" key="2">
    <source>
        <dbReference type="ARBA" id="ARBA00011245"/>
    </source>
</evidence>
<evidence type="ECO:0000256" key="3">
    <source>
        <dbReference type="ARBA" id="ARBA00022837"/>
    </source>
</evidence>
<dbReference type="CDD" id="cd09024">
    <property type="entry name" value="Aldose_epim_lacX"/>
    <property type="match status" value="1"/>
</dbReference>
<dbReference type="AlphaFoldDB" id="A0A1M7ZVR0"/>
<dbReference type="STRING" id="416016.SAMN05443547_1304"/>
<gene>
    <name evidence="4" type="ORF">SAMN05443547_1304</name>
</gene>
<dbReference type="PANTHER" id="PTHR11122">
    <property type="entry name" value="APOSPORY-ASSOCIATED PROTEIN C-RELATED"/>
    <property type="match status" value="1"/>
</dbReference>
<evidence type="ECO:0000313" key="5">
    <source>
        <dbReference type="Proteomes" id="UP000184611"/>
    </source>
</evidence>
<sequence>MIITLKNKEISASIDSLGAELIRLEKGSQNYIWEVDATYWNKTSPILFPIVGRLKNDNYTINDSVYQMPRHGFARNFEFEIENKTESSVVFIFKSNAETLKSYPFNFLLRLEYQLEGSSLKMIYSVENKTNRIMPFSIGAHPAFAITDDFTNYSIRFNEIEELLSYELEDEQFNNSFKKIPTTNGQLYLDYSLFEKDALVFKHLKSNQLVLLKNKKPLFSLHFDGFPYLGIWTKPNAPFLCIEPWCGLADNVLHNGVIDEKEGINFLESNEVFTKNITVVLM</sequence>
<organism evidence="4 5">
    <name type="scientific">Flavobacterium cucumis</name>
    <dbReference type="NCBI Taxonomy" id="416016"/>
    <lineage>
        <taxon>Bacteria</taxon>
        <taxon>Pseudomonadati</taxon>
        <taxon>Bacteroidota</taxon>
        <taxon>Flavobacteriia</taxon>
        <taxon>Flavobacteriales</taxon>
        <taxon>Flavobacteriaceae</taxon>
        <taxon>Flavobacterium</taxon>
    </lineage>
</organism>
<proteinExistence type="predicted"/>
<keyword evidence="3" id="KW-0106">Calcium</keyword>
<comment type="cofactor">
    <cofactor evidence="1">
        <name>Ca(2+)</name>
        <dbReference type="ChEBI" id="CHEBI:29108"/>
    </cofactor>
</comment>
<name>A0A1M7ZVR0_9FLAO</name>